<dbReference type="InterPro" id="IPR037143">
    <property type="entry name" value="4-PPantetheinyl_Trfase_dom_sf"/>
</dbReference>
<name>A0AAU8N842_9BACL</name>
<dbReference type="GO" id="GO:0008897">
    <property type="term" value="F:holo-[acyl-carrier-protein] synthase activity"/>
    <property type="evidence" value="ECO:0007669"/>
    <property type="project" value="UniProtKB-UniRule"/>
</dbReference>
<feature type="binding site" evidence="8">
    <location>
        <position position="8"/>
    </location>
    <ligand>
        <name>Mg(2+)</name>
        <dbReference type="ChEBI" id="CHEBI:18420"/>
    </ligand>
</feature>
<gene>
    <name evidence="8 10" type="primary">acpS</name>
    <name evidence="10" type="ORF">ABXS70_22890</name>
</gene>
<dbReference type="InterPro" id="IPR004568">
    <property type="entry name" value="Ppantetheine-prot_Trfase_dom"/>
</dbReference>
<comment type="similarity">
    <text evidence="8">Belongs to the P-Pant transferase superfamily. AcpS family.</text>
</comment>
<keyword evidence="1 8" id="KW-0444">Lipid biosynthesis</keyword>
<feature type="domain" description="4'-phosphopantetheinyl transferase" evidence="9">
    <location>
        <begin position="4"/>
        <end position="101"/>
    </location>
</feature>
<dbReference type="SUPFAM" id="SSF56214">
    <property type="entry name" value="4'-phosphopantetheinyl transferase"/>
    <property type="match status" value="1"/>
</dbReference>
<evidence type="ECO:0000256" key="4">
    <source>
        <dbReference type="ARBA" id="ARBA00022832"/>
    </source>
</evidence>
<sequence>MIYGIGNDVLEIRRMHRLLSGRQAEALMKRIMTPAEREIAARRGKRMAEFVSGRFAAKEAVSKAFGCGIGAVMGFTDIEVLPDPSGRPVASLSSRAWERLQLPYDKQYEIHLSITHQTELAAAFAIVEQVYEIDREKEEWK</sequence>
<dbReference type="HAMAP" id="MF_00101">
    <property type="entry name" value="AcpS"/>
    <property type="match status" value="1"/>
</dbReference>
<comment type="subcellular location">
    <subcellularLocation>
        <location evidence="8">Cytoplasm</location>
    </subcellularLocation>
</comment>
<proteinExistence type="inferred from homology"/>
<keyword evidence="5 8" id="KW-0460">Magnesium</keyword>
<dbReference type="EMBL" id="CP159992">
    <property type="protein sequence ID" value="XCP94003.1"/>
    <property type="molecule type" value="Genomic_DNA"/>
</dbReference>
<organism evidence="10">
    <name type="scientific">Paenibacillus sp. AN1007</name>
    <dbReference type="NCBI Taxonomy" id="3151385"/>
    <lineage>
        <taxon>Bacteria</taxon>
        <taxon>Bacillati</taxon>
        <taxon>Bacillota</taxon>
        <taxon>Bacilli</taxon>
        <taxon>Bacillales</taxon>
        <taxon>Paenibacillaceae</taxon>
        <taxon>Paenibacillus</taxon>
    </lineage>
</organism>
<reference evidence="10" key="1">
    <citation type="submission" date="2024-05" db="EMBL/GenBank/DDBJ databases">
        <title>Draft genome assemblies of 36 bacteria isolated from hibernating arctic ground squirrels.</title>
        <authorList>
            <person name="McKee H."/>
            <person name="Mullen L."/>
            <person name="Drown D.M."/>
            <person name="Duddleston K.N."/>
        </authorList>
    </citation>
    <scope>NUCLEOTIDE SEQUENCE</scope>
    <source>
        <strain evidence="10">AN1007</strain>
    </source>
</reference>
<evidence type="ECO:0000256" key="1">
    <source>
        <dbReference type="ARBA" id="ARBA00022516"/>
    </source>
</evidence>
<keyword evidence="3 8" id="KW-0479">Metal-binding</keyword>
<comment type="catalytic activity">
    <reaction evidence="8">
        <text>apo-[ACP] + CoA = holo-[ACP] + adenosine 3',5'-bisphosphate + H(+)</text>
        <dbReference type="Rhea" id="RHEA:12068"/>
        <dbReference type="Rhea" id="RHEA-COMP:9685"/>
        <dbReference type="Rhea" id="RHEA-COMP:9690"/>
        <dbReference type="ChEBI" id="CHEBI:15378"/>
        <dbReference type="ChEBI" id="CHEBI:29999"/>
        <dbReference type="ChEBI" id="CHEBI:57287"/>
        <dbReference type="ChEBI" id="CHEBI:58343"/>
        <dbReference type="ChEBI" id="CHEBI:64479"/>
        <dbReference type="EC" id="2.7.8.7"/>
    </reaction>
</comment>
<comment type="cofactor">
    <cofactor evidence="8">
        <name>Mg(2+)</name>
        <dbReference type="ChEBI" id="CHEBI:18420"/>
    </cofactor>
</comment>
<dbReference type="EC" id="2.7.8.7" evidence="8"/>
<feature type="binding site" evidence="8">
    <location>
        <position position="59"/>
    </location>
    <ligand>
        <name>Mg(2+)</name>
        <dbReference type="ChEBI" id="CHEBI:18420"/>
    </ligand>
</feature>
<dbReference type="AlphaFoldDB" id="A0AAU8N842"/>
<evidence type="ECO:0000259" key="9">
    <source>
        <dbReference type="Pfam" id="PF01648"/>
    </source>
</evidence>
<evidence type="ECO:0000256" key="5">
    <source>
        <dbReference type="ARBA" id="ARBA00022842"/>
    </source>
</evidence>
<dbReference type="Gene3D" id="3.90.470.20">
    <property type="entry name" value="4'-phosphopantetheinyl transferase domain"/>
    <property type="match status" value="1"/>
</dbReference>
<evidence type="ECO:0000256" key="6">
    <source>
        <dbReference type="ARBA" id="ARBA00023098"/>
    </source>
</evidence>
<dbReference type="GO" id="GO:0006633">
    <property type="term" value="P:fatty acid biosynthetic process"/>
    <property type="evidence" value="ECO:0007669"/>
    <property type="project" value="UniProtKB-UniRule"/>
</dbReference>
<evidence type="ECO:0000313" key="10">
    <source>
        <dbReference type="EMBL" id="XCP94003.1"/>
    </source>
</evidence>
<keyword evidence="4 8" id="KW-0276">Fatty acid metabolism</keyword>
<evidence type="ECO:0000256" key="7">
    <source>
        <dbReference type="ARBA" id="ARBA00023160"/>
    </source>
</evidence>
<evidence type="ECO:0000256" key="3">
    <source>
        <dbReference type="ARBA" id="ARBA00022723"/>
    </source>
</evidence>
<accession>A0AAU8N842</accession>
<dbReference type="GO" id="GO:0005737">
    <property type="term" value="C:cytoplasm"/>
    <property type="evidence" value="ECO:0007669"/>
    <property type="project" value="UniProtKB-SubCell"/>
</dbReference>
<dbReference type="InterPro" id="IPR008278">
    <property type="entry name" value="4-PPantetheinyl_Trfase_dom"/>
</dbReference>
<protein>
    <recommendedName>
        <fullName evidence="8">Holo-[acyl-carrier-protein] synthase</fullName>
        <shortName evidence="8">Holo-ACP synthase</shortName>
        <ecNumber evidence="8">2.7.8.7</ecNumber>
    </recommendedName>
    <alternativeName>
        <fullName evidence="8">4'-phosphopantetheinyl transferase AcpS</fullName>
    </alternativeName>
</protein>
<dbReference type="RefSeq" id="WP_342554100.1">
    <property type="nucleotide sequence ID" value="NZ_CP159992.1"/>
</dbReference>
<keyword evidence="6 8" id="KW-0443">Lipid metabolism</keyword>
<evidence type="ECO:0000256" key="8">
    <source>
        <dbReference type="HAMAP-Rule" id="MF_00101"/>
    </source>
</evidence>
<dbReference type="GO" id="GO:0000287">
    <property type="term" value="F:magnesium ion binding"/>
    <property type="evidence" value="ECO:0007669"/>
    <property type="project" value="UniProtKB-UniRule"/>
</dbReference>
<evidence type="ECO:0000256" key="2">
    <source>
        <dbReference type="ARBA" id="ARBA00022679"/>
    </source>
</evidence>
<dbReference type="NCBIfam" id="TIGR00556">
    <property type="entry name" value="pantethn_trn"/>
    <property type="match status" value="1"/>
</dbReference>
<dbReference type="NCBIfam" id="TIGR00516">
    <property type="entry name" value="acpS"/>
    <property type="match status" value="1"/>
</dbReference>
<keyword evidence="2 8" id="KW-0808">Transferase</keyword>
<keyword evidence="7 8" id="KW-0275">Fatty acid biosynthesis</keyword>
<keyword evidence="8" id="KW-0963">Cytoplasm</keyword>
<comment type="function">
    <text evidence="8">Transfers the 4'-phosphopantetheine moiety from coenzyme A to a Ser of acyl-carrier-protein.</text>
</comment>
<dbReference type="InterPro" id="IPR002582">
    <property type="entry name" value="ACPS"/>
</dbReference>
<dbReference type="Pfam" id="PF01648">
    <property type="entry name" value="ACPS"/>
    <property type="match status" value="1"/>
</dbReference>